<dbReference type="AlphaFoldDB" id="A0A1I4D8T0"/>
<dbReference type="SMART" id="SM00704">
    <property type="entry name" value="ZnF_CDGSH"/>
    <property type="match status" value="2"/>
</dbReference>
<evidence type="ECO:0000256" key="2">
    <source>
        <dbReference type="ARBA" id="ARBA00022723"/>
    </source>
</evidence>
<evidence type="ECO:0000256" key="1">
    <source>
        <dbReference type="ARBA" id="ARBA00022714"/>
    </source>
</evidence>
<evidence type="ECO:0000259" key="6">
    <source>
        <dbReference type="SMART" id="SM00704"/>
    </source>
</evidence>
<dbReference type="Pfam" id="PF09360">
    <property type="entry name" value="zf-CDGSH"/>
    <property type="match status" value="2"/>
</dbReference>
<dbReference type="InterPro" id="IPR010693">
    <property type="entry name" value="Divergent_4Fe-4S_mono-cluster"/>
</dbReference>
<evidence type="ECO:0000256" key="4">
    <source>
        <dbReference type="ARBA" id="ARBA00023014"/>
    </source>
</evidence>
<evidence type="ECO:0000313" key="8">
    <source>
        <dbReference type="Proteomes" id="UP000199607"/>
    </source>
</evidence>
<dbReference type="EMBL" id="FOTC01000001">
    <property type="protein sequence ID" value="SFK88797.1"/>
    <property type="molecule type" value="Genomic_DNA"/>
</dbReference>
<evidence type="ECO:0000256" key="3">
    <source>
        <dbReference type="ARBA" id="ARBA00023004"/>
    </source>
</evidence>
<organism evidence="7 8">
    <name type="scientific">Halogranum rubrum</name>
    <dbReference type="NCBI Taxonomy" id="553466"/>
    <lineage>
        <taxon>Archaea</taxon>
        <taxon>Methanobacteriati</taxon>
        <taxon>Methanobacteriota</taxon>
        <taxon>Stenosarchaea group</taxon>
        <taxon>Halobacteria</taxon>
        <taxon>Halobacteriales</taxon>
        <taxon>Haloferacaceae</taxon>
    </lineage>
</organism>
<feature type="compositionally biased region" description="Polar residues" evidence="5">
    <location>
        <begin position="153"/>
        <end position="166"/>
    </location>
</feature>
<accession>A0A1I4D8T0</accession>
<dbReference type="Gene3D" id="3.40.5.90">
    <property type="entry name" value="CDGSH iron-sulfur domain, mitoNEET-type"/>
    <property type="match status" value="2"/>
</dbReference>
<name>A0A1I4D8T0_9EURY</name>
<evidence type="ECO:0000256" key="5">
    <source>
        <dbReference type="SAM" id="MobiDB-lite"/>
    </source>
</evidence>
<keyword evidence="2" id="KW-0479">Metal-binding</keyword>
<dbReference type="GO" id="GO:0051537">
    <property type="term" value="F:2 iron, 2 sulfur cluster binding"/>
    <property type="evidence" value="ECO:0007669"/>
    <property type="project" value="UniProtKB-KW"/>
</dbReference>
<dbReference type="Proteomes" id="UP000199607">
    <property type="component" value="Unassembled WGS sequence"/>
</dbReference>
<dbReference type="Pfam" id="PF06902">
    <property type="entry name" value="Fer4_19"/>
    <property type="match status" value="1"/>
</dbReference>
<keyword evidence="8" id="KW-1185">Reference proteome</keyword>
<dbReference type="InterPro" id="IPR018967">
    <property type="entry name" value="FeS-contain_CDGSH-typ"/>
</dbReference>
<proteinExistence type="predicted"/>
<feature type="domain" description="Iron-binding zinc finger CDGSH type" evidence="6">
    <location>
        <begin position="194"/>
        <end position="231"/>
    </location>
</feature>
<dbReference type="GO" id="GO:0005737">
    <property type="term" value="C:cytoplasm"/>
    <property type="evidence" value="ECO:0007669"/>
    <property type="project" value="UniProtKB-ARBA"/>
</dbReference>
<keyword evidence="3" id="KW-0408">Iron</keyword>
<dbReference type="GO" id="GO:0046872">
    <property type="term" value="F:metal ion binding"/>
    <property type="evidence" value="ECO:0007669"/>
    <property type="project" value="UniProtKB-KW"/>
</dbReference>
<keyword evidence="1" id="KW-0001">2Fe-2S</keyword>
<sequence length="236" mass="25599">MEEDVHCYTGKDIEVSYDSNRCIHVRECVEGLPGVFDPGRRPWVDADGATADEIAAVVERCPTGALQYDRLDSGKDEKVPRRNTVTVAADGPLYLRGDVRIRTSTDGTLLTDTRIALCRCGHSENKPLCDNSHDRVFEAEGVEPDKTIVSDVTPETGTVANETGSENDGEDRSSGPLTVTLTKDGPFRLSGSFDLRHVDSEQNSESAALCRCGASEDKPFCDGTHAQVGFSTTENE</sequence>
<gene>
    <name evidence="7" type="ORF">SAMN04487950_1654</name>
</gene>
<dbReference type="Gene3D" id="3.30.70.20">
    <property type="match status" value="1"/>
</dbReference>
<dbReference type="PANTHER" id="PTHR46491">
    <property type="entry name" value="CDGSH IRON SULFUR DOMAIN PROTEIN HOMOLOG"/>
    <property type="match status" value="1"/>
</dbReference>
<dbReference type="PANTHER" id="PTHR46491:SF3">
    <property type="entry name" value="CDGSH IRON-SULFUR DOMAIN-CONTAINING PROTEIN 3, MITOCHONDRIAL"/>
    <property type="match status" value="1"/>
</dbReference>
<reference evidence="8" key="1">
    <citation type="submission" date="2016-10" db="EMBL/GenBank/DDBJ databases">
        <authorList>
            <person name="Varghese N."/>
            <person name="Submissions S."/>
        </authorList>
    </citation>
    <scope>NUCLEOTIDE SEQUENCE [LARGE SCALE GENOMIC DNA]</scope>
    <source>
        <strain evidence="8">CGMCC 1.7738</strain>
    </source>
</reference>
<dbReference type="InterPro" id="IPR052950">
    <property type="entry name" value="CISD"/>
</dbReference>
<dbReference type="InterPro" id="IPR042216">
    <property type="entry name" value="MitoNEET_CISD"/>
</dbReference>
<keyword evidence="4" id="KW-0411">Iron-sulfur</keyword>
<feature type="domain" description="Iron-binding zinc finger CDGSH type" evidence="6">
    <location>
        <begin position="103"/>
        <end position="139"/>
    </location>
</feature>
<protein>
    <submittedName>
        <fullName evidence="7">Uncharacterized Fe-S cluster protein YjdI</fullName>
    </submittedName>
</protein>
<dbReference type="RefSeq" id="WP_089868452.1">
    <property type="nucleotide sequence ID" value="NZ_FOTC01000001.1"/>
</dbReference>
<evidence type="ECO:0000313" key="7">
    <source>
        <dbReference type="EMBL" id="SFK88797.1"/>
    </source>
</evidence>
<feature type="region of interest" description="Disordered" evidence="5">
    <location>
        <begin position="153"/>
        <end position="180"/>
    </location>
</feature>